<sequence>MSTHSRSTIDKRGARKKPFVQPSISEVSTYSYPSQIFQLKKRRSRDGGSIMSLVSSEDKQEEHIIRLKRRDVLLLRKLVTEGLRKDELPPYQPLQMHGTFFSIPLHFLPFILLLLVVVLWATGLRIYLFAALPGLAFCVYTGYFAYQELSKPLIKDKDDGGSIASEFFQRLGSADDFSRLPSQYSYRITRTTSWDRFSAVPSAGMQAILEGLDEEDLERSQSTSSVTTATSMNYKDYVKTMREFKKREREKLRQARAEQEAKEREMEEGAATSSANEVR</sequence>
<evidence type="ECO:0000256" key="2">
    <source>
        <dbReference type="SAM" id="Phobius"/>
    </source>
</evidence>
<feature type="transmembrane region" description="Helical" evidence="2">
    <location>
        <begin position="100"/>
        <end position="120"/>
    </location>
</feature>
<evidence type="ECO:0000256" key="1">
    <source>
        <dbReference type="SAM" id="MobiDB-lite"/>
    </source>
</evidence>
<organism evidence="3">
    <name type="scientific">Hanusia phi</name>
    <dbReference type="NCBI Taxonomy" id="3032"/>
    <lineage>
        <taxon>Eukaryota</taxon>
        <taxon>Cryptophyceae</taxon>
        <taxon>Pyrenomonadales</taxon>
        <taxon>Geminigeraceae</taxon>
        <taxon>Hanusia</taxon>
    </lineage>
</organism>
<accession>A0A7S0EQQ7</accession>
<proteinExistence type="predicted"/>
<name>A0A7S0EQQ7_9CRYP</name>
<evidence type="ECO:0008006" key="4">
    <source>
        <dbReference type="Google" id="ProtNLM"/>
    </source>
</evidence>
<reference evidence="3" key="1">
    <citation type="submission" date="2021-01" db="EMBL/GenBank/DDBJ databases">
        <authorList>
            <person name="Corre E."/>
            <person name="Pelletier E."/>
            <person name="Niang G."/>
            <person name="Scheremetjew M."/>
            <person name="Finn R."/>
            <person name="Kale V."/>
            <person name="Holt S."/>
            <person name="Cochrane G."/>
            <person name="Meng A."/>
            <person name="Brown T."/>
            <person name="Cohen L."/>
        </authorList>
    </citation>
    <scope>NUCLEOTIDE SEQUENCE</scope>
    <source>
        <strain evidence="3">CCMP325</strain>
    </source>
</reference>
<feature type="region of interest" description="Disordered" evidence="1">
    <location>
        <begin position="248"/>
        <end position="279"/>
    </location>
</feature>
<keyword evidence="2" id="KW-0812">Transmembrane</keyword>
<keyword evidence="2" id="KW-0472">Membrane</keyword>
<feature type="compositionally biased region" description="Basic and acidic residues" evidence="1">
    <location>
        <begin position="248"/>
        <end position="267"/>
    </location>
</feature>
<protein>
    <recommendedName>
        <fullName evidence="4">SAYSvFN domain-containing protein</fullName>
    </recommendedName>
</protein>
<gene>
    <name evidence="3" type="ORF">HPHI1048_LOCUS14906</name>
</gene>
<evidence type="ECO:0000313" key="3">
    <source>
        <dbReference type="EMBL" id="CAD8492214.1"/>
    </source>
</evidence>
<keyword evidence="2" id="KW-1133">Transmembrane helix</keyword>
<feature type="region of interest" description="Disordered" evidence="1">
    <location>
        <begin position="1"/>
        <end position="20"/>
    </location>
</feature>
<dbReference type="EMBL" id="HBEO01022030">
    <property type="protein sequence ID" value="CAD8492214.1"/>
    <property type="molecule type" value="Transcribed_RNA"/>
</dbReference>
<dbReference type="AlphaFoldDB" id="A0A7S0EQQ7"/>
<feature type="transmembrane region" description="Helical" evidence="2">
    <location>
        <begin position="126"/>
        <end position="146"/>
    </location>
</feature>